<evidence type="ECO:0000313" key="6">
    <source>
        <dbReference type="Proteomes" id="UP001139409"/>
    </source>
</evidence>
<dbReference type="SUPFAM" id="SSF53335">
    <property type="entry name" value="S-adenosyl-L-methionine-dependent methyltransferases"/>
    <property type="match status" value="1"/>
</dbReference>
<dbReference type="Gene3D" id="3.40.50.150">
    <property type="entry name" value="Vaccinia Virus protein VP39"/>
    <property type="match status" value="1"/>
</dbReference>
<evidence type="ECO:0000256" key="3">
    <source>
        <dbReference type="ARBA" id="ARBA00022679"/>
    </source>
</evidence>
<organism evidence="5 6">
    <name type="scientific">Fulvivirga sedimenti</name>
    <dbReference type="NCBI Taxonomy" id="2879465"/>
    <lineage>
        <taxon>Bacteria</taxon>
        <taxon>Pseudomonadati</taxon>
        <taxon>Bacteroidota</taxon>
        <taxon>Cytophagia</taxon>
        <taxon>Cytophagales</taxon>
        <taxon>Fulvivirgaceae</taxon>
        <taxon>Fulvivirga</taxon>
    </lineage>
</organism>
<protein>
    <submittedName>
        <fullName evidence="5">Class I SAM-dependent methyltransferase</fullName>
    </submittedName>
</protein>
<feature type="domain" description="Methyltransferase type 11" evidence="4">
    <location>
        <begin position="37"/>
        <end position="125"/>
    </location>
</feature>
<dbReference type="Pfam" id="PF08241">
    <property type="entry name" value="Methyltransf_11"/>
    <property type="match status" value="1"/>
</dbReference>
<keyword evidence="2 5" id="KW-0489">Methyltransferase</keyword>
<keyword evidence="3" id="KW-0808">Transferase</keyword>
<evidence type="ECO:0000256" key="2">
    <source>
        <dbReference type="ARBA" id="ARBA00022603"/>
    </source>
</evidence>
<evidence type="ECO:0000259" key="4">
    <source>
        <dbReference type="Pfam" id="PF08241"/>
    </source>
</evidence>
<dbReference type="CDD" id="cd02440">
    <property type="entry name" value="AdoMet_MTases"/>
    <property type="match status" value="1"/>
</dbReference>
<dbReference type="PANTHER" id="PTHR44942:SF4">
    <property type="entry name" value="METHYLTRANSFERASE TYPE 11 DOMAIN-CONTAINING PROTEIN"/>
    <property type="match status" value="1"/>
</dbReference>
<comment type="similarity">
    <text evidence="1">Belongs to the methyltransferase superfamily.</text>
</comment>
<dbReference type="PANTHER" id="PTHR44942">
    <property type="entry name" value="METHYLTRANSF_11 DOMAIN-CONTAINING PROTEIN"/>
    <property type="match status" value="1"/>
</dbReference>
<dbReference type="GO" id="GO:0032259">
    <property type="term" value="P:methylation"/>
    <property type="evidence" value="ECO:0007669"/>
    <property type="project" value="UniProtKB-KW"/>
</dbReference>
<accession>A0A9X1HWH1</accession>
<sequence length="237" mass="26617">MSYNSTAAYHYDAFRPDVHPLILEDLLEAGIQYECGLDIGCGTGRSTTALARYCKSVKGIDPSRQMLERAVPSQKTSFEWFDGHKLPFPADTFDIVTFAGSLFYTDRHEMLQETLKVTRLNSVIVVYDFDVDLEMVTNTLGLRTQIKRDYDHAVSFKGMGDGRISLLSEGNKVIKLSFSPNELAHLLLVDDDLGSLLHDVIDSQEIYNDLLADLMTKFQGQDIVLPVYSFAAKFITV</sequence>
<dbReference type="Proteomes" id="UP001139409">
    <property type="component" value="Unassembled WGS sequence"/>
</dbReference>
<comment type="caution">
    <text evidence="5">The sequence shown here is derived from an EMBL/GenBank/DDBJ whole genome shotgun (WGS) entry which is preliminary data.</text>
</comment>
<proteinExistence type="inferred from homology"/>
<reference evidence="5" key="1">
    <citation type="submission" date="2021-09" db="EMBL/GenBank/DDBJ databases">
        <title>Fulvivirga sp. isolated from coastal sediment.</title>
        <authorList>
            <person name="Yu H."/>
        </authorList>
    </citation>
    <scope>NUCLEOTIDE SEQUENCE</scope>
    <source>
        <strain evidence="5">1062</strain>
    </source>
</reference>
<dbReference type="InterPro" id="IPR051052">
    <property type="entry name" value="Diverse_substrate_MTase"/>
</dbReference>
<evidence type="ECO:0000313" key="5">
    <source>
        <dbReference type="EMBL" id="MCA6079215.1"/>
    </source>
</evidence>
<dbReference type="AlphaFoldDB" id="A0A9X1HWH1"/>
<dbReference type="GO" id="GO:0008757">
    <property type="term" value="F:S-adenosylmethionine-dependent methyltransferase activity"/>
    <property type="evidence" value="ECO:0007669"/>
    <property type="project" value="InterPro"/>
</dbReference>
<dbReference type="RefSeq" id="WP_225700074.1">
    <property type="nucleotide sequence ID" value="NZ_JAIXNE010000011.1"/>
</dbReference>
<gene>
    <name evidence="5" type="ORF">LDX50_30360</name>
</gene>
<dbReference type="InterPro" id="IPR029063">
    <property type="entry name" value="SAM-dependent_MTases_sf"/>
</dbReference>
<name>A0A9X1HWH1_9BACT</name>
<dbReference type="EMBL" id="JAIXNE010000011">
    <property type="protein sequence ID" value="MCA6079215.1"/>
    <property type="molecule type" value="Genomic_DNA"/>
</dbReference>
<evidence type="ECO:0000256" key="1">
    <source>
        <dbReference type="ARBA" id="ARBA00008361"/>
    </source>
</evidence>
<keyword evidence="6" id="KW-1185">Reference proteome</keyword>
<dbReference type="InterPro" id="IPR013216">
    <property type="entry name" value="Methyltransf_11"/>
</dbReference>